<comment type="cofactor">
    <cofactor evidence="1">
        <name>FMN</name>
        <dbReference type="ChEBI" id="CHEBI:58210"/>
    </cofactor>
</comment>
<dbReference type="InterPro" id="IPR013785">
    <property type="entry name" value="Aldolase_TIM"/>
</dbReference>
<dbReference type="Gene3D" id="3.20.20.70">
    <property type="entry name" value="Aldolase class I"/>
    <property type="match status" value="1"/>
</dbReference>
<keyword evidence="2" id="KW-0560">Oxidoreductase</keyword>
<gene>
    <name evidence="5" type="ORF">HDK90DRAFT_509296</name>
</gene>
<dbReference type="InterPro" id="IPR000262">
    <property type="entry name" value="FMN-dep_DH"/>
</dbReference>
<dbReference type="PROSITE" id="PS51349">
    <property type="entry name" value="FMN_HYDROXY_ACID_DH_2"/>
    <property type="match status" value="1"/>
</dbReference>
<organism evidence="5 6">
    <name type="scientific">Phyllosticta capitalensis</name>
    <dbReference type="NCBI Taxonomy" id="121624"/>
    <lineage>
        <taxon>Eukaryota</taxon>
        <taxon>Fungi</taxon>
        <taxon>Dikarya</taxon>
        <taxon>Ascomycota</taxon>
        <taxon>Pezizomycotina</taxon>
        <taxon>Dothideomycetes</taxon>
        <taxon>Dothideomycetes incertae sedis</taxon>
        <taxon>Botryosphaeriales</taxon>
        <taxon>Phyllostictaceae</taxon>
        <taxon>Phyllosticta</taxon>
    </lineage>
</organism>
<evidence type="ECO:0000256" key="2">
    <source>
        <dbReference type="ARBA" id="ARBA00023002"/>
    </source>
</evidence>
<dbReference type="InterPro" id="IPR012133">
    <property type="entry name" value="Alpha-hydoxy_acid_DH_FMN"/>
</dbReference>
<sequence length="369" mass="40117">MANRPASIDASVFTIADLKEQGNKKLPRYAQEYFNEGAMDLITLRDNEEAFNRYKIRPRVLVNVDKADTSAEIFGTTVPFPMGLSPTAYHKLAHPEGEAATSRAAASTGIPMGLSMYATTSLEEVAAQSNGNPLVMHMGLMRNRQLNVQLLQRAEKAGFKAIFVSVDCPVLGLRLNEHRNCFQLPEGLDHENLPLIGTDLEARCHESDYDPTADWNTAIPWLRSQTKLPLWLKGVGTADDVILAIRHGLDGVVVSNHGGRQLDGVPASLDSLRECAAVAKGKIPIAFDGGIRRGSDIFKAIALGADFCFVGRIPIWGLAYNGQQGVELGIKILMNEFKNIMALAGCRSVKEINKGHLSLLASNGVLSKL</sequence>
<feature type="domain" description="FMN hydroxy acid dehydrogenase" evidence="4">
    <location>
        <begin position="7"/>
        <end position="362"/>
    </location>
</feature>
<dbReference type="InterPro" id="IPR008259">
    <property type="entry name" value="FMN_hydac_DH_AS"/>
</dbReference>
<protein>
    <submittedName>
        <fullName evidence="5">(S)-2-hydroxy-acid oxidase</fullName>
    </submittedName>
</protein>
<proteinExistence type="inferred from homology"/>
<dbReference type="PIRSF" id="PIRSF000138">
    <property type="entry name" value="Al-hdrx_acd_dh"/>
    <property type="match status" value="1"/>
</dbReference>
<dbReference type="CDD" id="cd02809">
    <property type="entry name" value="alpha_hydroxyacid_oxid_FMN"/>
    <property type="match status" value="1"/>
</dbReference>
<evidence type="ECO:0000313" key="6">
    <source>
        <dbReference type="Proteomes" id="UP001492380"/>
    </source>
</evidence>
<reference evidence="5 6" key="1">
    <citation type="submission" date="2024-04" db="EMBL/GenBank/DDBJ databases">
        <title>Phyllosticta paracitricarpa is synonymous to the EU quarantine fungus P. citricarpa based on phylogenomic analyses.</title>
        <authorList>
            <consortium name="Lawrence Berkeley National Laboratory"/>
            <person name="Van Ingen-Buijs V.A."/>
            <person name="Van Westerhoven A.C."/>
            <person name="Haridas S."/>
            <person name="Skiadas P."/>
            <person name="Martin F."/>
            <person name="Groenewald J.Z."/>
            <person name="Crous P.W."/>
            <person name="Seidl M.F."/>
        </authorList>
    </citation>
    <scope>NUCLEOTIDE SEQUENCE [LARGE SCALE GENOMIC DNA]</scope>
    <source>
        <strain evidence="5 6">CBS 123374</strain>
    </source>
</reference>
<evidence type="ECO:0000256" key="1">
    <source>
        <dbReference type="ARBA" id="ARBA00001917"/>
    </source>
</evidence>
<name>A0ABR1YXE8_9PEZI</name>
<comment type="similarity">
    <text evidence="3">Belongs to the FMN-dependent alpha-hydroxy acid dehydrogenase family.</text>
</comment>
<comment type="caution">
    <text evidence="5">The sequence shown here is derived from an EMBL/GenBank/DDBJ whole genome shotgun (WGS) entry which is preliminary data.</text>
</comment>
<dbReference type="PANTHER" id="PTHR10578:SF149">
    <property type="entry name" value="2-HYDROXYACID OXIDASE 2"/>
    <property type="match status" value="1"/>
</dbReference>
<dbReference type="PROSITE" id="PS00557">
    <property type="entry name" value="FMN_HYDROXY_ACID_DH_1"/>
    <property type="match status" value="1"/>
</dbReference>
<dbReference type="Proteomes" id="UP001492380">
    <property type="component" value="Unassembled WGS sequence"/>
</dbReference>
<accession>A0ABR1YXE8</accession>
<dbReference type="PANTHER" id="PTHR10578">
    <property type="entry name" value="S -2-HYDROXY-ACID OXIDASE-RELATED"/>
    <property type="match status" value="1"/>
</dbReference>
<dbReference type="SUPFAM" id="SSF51395">
    <property type="entry name" value="FMN-linked oxidoreductases"/>
    <property type="match status" value="1"/>
</dbReference>
<evidence type="ECO:0000256" key="3">
    <source>
        <dbReference type="ARBA" id="ARBA00024042"/>
    </source>
</evidence>
<dbReference type="InterPro" id="IPR037396">
    <property type="entry name" value="FMN_HAD"/>
</dbReference>
<evidence type="ECO:0000313" key="5">
    <source>
        <dbReference type="EMBL" id="KAK8240883.1"/>
    </source>
</evidence>
<dbReference type="Pfam" id="PF01070">
    <property type="entry name" value="FMN_dh"/>
    <property type="match status" value="1"/>
</dbReference>
<dbReference type="EMBL" id="JBBWRZ010000003">
    <property type="protein sequence ID" value="KAK8240883.1"/>
    <property type="molecule type" value="Genomic_DNA"/>
</dbReference>
<keyword evidence="6" id="KW-1185">Reference proteome</keyword>
<evidence type="ECO:0000259" key="4">
    <source>
        <dbReference type="PROSITE" id="PS51349"/>
    </source>
</evidence>